<dbReference type="EMBL" id="MT040195">
    <property type="protein sequence ID" value="QNV47873.1"/>
    <property type="molecule type" value="Genomic_DNA"/>
</dbReference>
<protein>
    <submittedName>
        <fullName evidence="1">Uncharacterized protein</fullName>
    </submittedName>
</protein>
<proteinExistence type="predicted"/>
<dbReference type="Proteomes" id="UP000831439">
    <property type="component" value="Segment"/>
</dbReference>
<keyword evidence="2" id="KW-1185">Reference proteome</keyword>
<accession>A0ABX6TQI4</accession>
<reference evidence="1 2" key="1">
    <citation type="journal article" date="2020" name="Genomics">
        <title>Characterization of a novel alphabaculovirus isolated from the Southern armyworm, Spodoptera eridania (Cramer, 1782) (Lepidoptera: Noctuidae) and the evolution of odv-e66, a bacterium-acquired baculoviral chondroitinase gene.</title>
        <authorList>
            <person name="Rodrigues D.T."/>
            <person name="Peterson L."/>
            <person name="de Oliveira L.B."/>
            <person name="Sosa-Gomez D.R."/>
            <person name="Ribeiro B.M."/>
            <person name="Ardisson-Araujo D.M.P."/>
        </authorList>
    </citation>
    <scope>NUCLEOTIDE SEQUENCE [LARGE SCALE GENOMIC DNA]</scope>
    <source>
        <strain evidence="1">CNPSo-165</strain>
    </source>
</reference>
<dbReference type="RefSeq" id="YP_010800472.1">
    <property type="nucleotide sequence ID" value="NC_076869.1"/>
</dbReference>
<evidence type="ECO:0000313" key="2">
    <source>
        <dbReference type="Proteomes" id="UP000831439"/>
    </source>
</evidence>
<dbReference type="GeneID" id="80539076"/>
<organism evidence="1 2">
    <name type="scientific">Spodoptera eridania nucleopolyhedrovirus</name>
    <dbReference type="NCBI Taxonomy" id="2315721"/>
    <lineage>
        <taxon>Viruses</taxon>
        <taxon>Viruses incertae sedis</taxon>
        <taxon>Naldaviricetes</taxon>
        <taxon>Lefavirales</taxon>
        <taxon>Baculoviridae</taxon>
        <taxon>Alphabaculovirus</taxon>
        <taxon>Alphabaculovirus speridaniae</taxon>
    </lineage>
</organism>
<name>A0ABX6TQI4_9ABAC</name>
<evidence type="ECO:0000313" key="1">
    <source>
        <dbReference type="EMBL" id="QNV47873.1"/>
    </source>
</evidence>
<sequence length="89" mass="10496">MKAKIEIYVCNVYRSLLSSMIINESKDRLNVSRPNIAPYFTIMTSLFRRYHRLTSFNRVMLLSGRVARVTIRSPSFRRNTIAYHRKVGI</sequence>